<name>A0ABX3IJS8_9BACT</name>
<dbReference type="Proteomes" id="UP000242616">
    <property type="component" value="Unassembled WGS sequence"/>
</dbReference>
<evidence type="ECO:0000256" key="2">
    <source>
        <dbReference type="SAM" id="MobiDB-lite"/>
    </source>
</evidence>
<feature type="compositionally biased region" description="Polar residues" evidence="2">
    <location>
        <begin position="29"/>
        <end position="38"/>
    </location>
</feature>
<proteinExistence type="predicted"/>
<feature type="region of interest" description="Disordered" evidence="2">
    <location>
        <begin position="29"/>
        <end position="70"/>
    </location>
</feature>
<dbReference type="InterPro" id="IPR011053">
    <property type="entry name" value="Single_hybrid_motif"/>
</dbReference>
<dbReference type="InterPro" id="IPR000089">
    <property type="entry name" value="Biotin_lipoyl"/>
</dbReference>
<reference evidence="4 5" key="1">
    <citation type="submission" date="2015-06" db="EMBL/GenBank/DDBJ databases">
        <title>Genome sequencing of Thermotogales isolates from hydrothermal vents.</title>
        <authorList>
            <person name="Haverkamp T.H."/>
            <person name="Kublanov I.V."/>
            <person name="Nesbo C.L."/>
        </authorList>
    </citation>
    <scope>NUCLEOTIDE SEQUENCE [LARGE SCALE GENOMIC DNA]</scope>
    <source>
        <strain evidence="5">ik275mar</strain>
    </source>
</reference>
<protein>
    <submittedName>
        <fullName evidence="4">Propionyl-CoA carboxylase</fullName>
    </submittedName>
</protein>
<dbReference type="Gene3D" id="2.40.50.100">
    <property type="match status" value="1"/>
</dbReference>
<dbReference type="InterPro" id="IPR001882">
    <property type="entry name" value="Biotin_BS"/>
</dbReference>
<dbReference type="EMBL" id="LBFC01000021">
    <property type="protein sequence ID" value="ONN26908.1"/>
    <property type="molecule type" value="Genomic_DNA"/>
</dbReference>
<evidence type="ECO:0000256" key="1">
    <source>
        <dbReference type="ARBA" id="ARBA00023267"/>
    </source>
</evidence>
<dbReference type="PANTHER" id="PTHR45266">
    <property type="entry name" value="OXALOACETATE DECARBOXYLASE ALPHA CHAIN"/>
    <property type="match status" value="1"/>
</dbReference>
<feature type="compositionally biased region" description="Basic and acidic residues" evidence="2">
    <location>
        <begin position="40"/>
        <end position="61"/>
    </location>
</feature>
<evidence type="ECO:0000313" key="4">
    <source>
        <dbReference type="EMBL" id="ONN26908.1"/>
    </source>
</evidence>
<dbReference type="PROSITE" id="PS50968">
    <property type="entry name" value="BIOTINYL_LIPOYL"/>
    <property type="match status" value="1"/>
</dbReference>
<organism evidence="4 5">
    <name type="scientific">Thermosipho affectus</name>
    <dbReference type="NCBI Taxonomy" id="660294"/>
    <lineage>
        <taxon>Bacteria</taxon>
        <taxon>Thermotogati</taxon>
        <taxon>Thermotogota</taxon>
        <taxon>Thermotogae</taxon>
        <taxon>Thermotogales</taxon>
        <taxon>Fervidobacteriaceae</taxon>
        <taxon>Thermosipho</taxon>
    </lineage>
</organism>
<keyword evidence="5" id="KW-1185">Reference proteome</keyword>
<dbReference type="SUPFAM" id="SSF51230">
    <property type="entry name" value="Single hybrid motif"/>
    <property type="match status" value="1"/>
</dbReference>
<accession>A0ABX3IJS8</accession>
<sequence>MVKKFKVRVNGKEYIVEVEDLQAHTQILQEKTPSNVENVKTPKVEEKTQSKPETEKIEPKKSSSGSHTINAPMSGLVLKVLISQGQNVKPGDKVVILEAMKMENEIIAEVGGTVKNVLVKEGDNVDTGQALIELE</sequence>
<feature type="domain" description="Lipoyl-binding" evidence="3">
    <location>
        <begin position="52"/>
        <end position="135"/>
    </location>
</feature>
<dbReference type="CDD" id="cd06850">
    <property type="entry name" value="biotinyl_domain"/>
    <property type="match status" value="1"/>
</dbReference>
<gene>
    <name evidence="4" type="ORF">XJ44_06335</name>
</gene>
<dbReference type="PANTHER" id="PTHR45266:SF3">
    <property type="entry name" value="OXALOACETATE DECARBOXYLASE ALPHA CHAIN"/>
    <property type="match status" value="1"/>
</dbReference>
<evidence type="ECO:0000259" key="3">
    <source>
        <dbReference type="PROSITE" id="PS50968"/>
    </source>
</evidence>
<dbReference type="PROSITE" id="PS00188">
    <property type="entry name" value="BIOTIN"/>
    <property type="match status" value="1"/>
</dbReference>
<dbReference type="Pfam" id="PF00364">
    <property type="entry name" value="Biotin_lipoyl"/>
    <property type="match status" value="1"/>
</dbReference>
<dbReference type="InterPro" id="IPR050709">
    <property type="entry name" value="Biotin_Carboxyl_Carrier/Decarb"/>
</dbReference>
<dbReference type="RefSeq" id="WP_075666155.1">
    <property type="nucleotide sequence ID" value="NZ_LBFC01000021.1"/>
</dbReference>
<keyword evidence="1" id="KW-0092">Biotin</keyword>
<comment type="caution">
    <text evidence="4">The sequence shown here is derived from an EMBL/GenBank/DDBJ whole genome shotgun (WGS) entry which is preliminary data.</text>
</comment>
<evidence type="ECO:0000313" key="5">
    <source>
        <dbReference type="Proteomes" id="UP000242616"/>
    </source>
</evidence>